<comment type="similarity">
    <text evidence="1">Belongs to the SEC10 family.</text>
</comment>
<evidence type="ECO:0000256" key="1">
    <source>
        <dbReference type="ARBA" id="ARBA00006572"/>
    </source>
</evidence>
<dbReference type="WBParaSite" id="SMUV_0001071301-mRNA-1">
    <property type="protein sequence ID" value="SMUV_0001071301-mRNA-1"/>
    <property type="gene ID" value="SMUV_0001071301"/>
</dbReference>
<evidence type="ECO:0000313" key="9">
    <source>
        <dbReference type="Proteomes" id="UP000046393"/>
    </source>
</evidence>
<accession>A0A0N5B0B2</accession>
<sequence>MSGMGIELEVLDIDLVQDFRESHTSGVVVLAWRLTGGSDTIDVTDLKNKFEEEIGNLQMISDQFQSKISHLEQQFNSDKRNYLDTLHSLHDQNADALDKLKQLDSTMQTVSTKVVHLGDQLESVHISRSRADEALQLIKHFNEFIADQPLSSEIFTDPDKLLESASMIQKLYSISQELLKEKFHAVQLRIGDKYDEIERLMIEEFVSAHRTGNRKRMHEIAVILIDFKGYSQCVDAYIEHVQLNAFRSDNVFDDMLALCRKTQTAIAEIFPNAQQVMSKLVLNLFHTKLQEVVQNKLEDPEQDLENYLVSLADLYSRTQKLIGNLLVFRIGGSDTHFLPKLAHSVFGRYLETYPKYEQQYLTEQCSLALSRFYESKGHHKKQLQSGGLQDLRRDIQARLLTVETYGGETFLSEELAINILQETKNAFNRVQLLCDKTEAYRMTDIIFEMLLKYLYNEHVDYAIDLALAGISLAEPKAKPPNYFFSALQQAGAITHLFEKQFDDSIYPIVKDTPVEAECSKKRSDVLRNAENRLNLGLERQLNAIIGYIRYLLMTEQKKTDFKPDSESHQITIMSNACSLVVKYLTAEVIVINDSVDGGNLTTIMTELGLRFYNSILSHIYQFTYNTQGAMLLLCDINEYRKCVMTWKLPEICKRFESLHALANLLVVVPENLSEACSSQLLVDVDRSMVLNFVQLRMDYKTAKQYFTVI</sequence>
<keyword evidence="9" id="KW-1185">Reference proteome</keyword>
<dbReference type="GO" id="GO:0000145">
    <property type="term" value="C:exocyst"/>
    <property type="evidence" value="ECO:0007669"/>
    <property type="project" value="TreeGrafter"/>
</dbReference>
<dbReference type="InterPro" id="IPR048625">
    <property type="entry name" value="Sec10_N"/>
</dbReference>
<evidence type="ECO:0000259" key="8">
    <source>
        <dbReference type="Pfam" id="PF20667"/>
    </source>
</evidence>
<dbReference type="InterPro" id="IPR048627">
    <property type="entry name" value="Sec10_HB"/>
</dbReference>
<dbReference type="GO" id="GO:0006893">
    <property type="term" value="P:Golgi to plasma membrane transport"/>
    <property type="evidence" value="ECO:0007669"/>
    <property type="project" value="TreeGrafter"/>
</dbReference>
<evidence type="ECO:0000259" key="7">
    <source>
        <dbReference type="Pfam" id="PF07393"/>
    </source>
</evidence>
<evidence type="ECO:0000256" key="5">
    <source>
        <dbReference type="ARBA" id="ARBA00023054"/>
    </source>
</evidence>
<dbReference type="Pfam" id="PF20667">
    <property type="entry name" value="Sec10_N"/>
    <property type="match status" value="1"/>
</dbReference>
<name>A0A0N5B0B2_9BILA</name>
<dbReference type="STRING" id="451379.A0A0N5B0B2"/>
<evidence type="ECO:0000256" key="4">
    <source>
        <dbReference type="ARBA" id="ARBA00022483"/>
    </source>
</evidence>
<organism evidence="9 10">
    <name type="scientific">Syphacia muris</name>
    <dbReference type="NCBI Taxonomy" id="451379"/>
    <lineage>
        <taxon>Eukaryota</taxon>
        <taxon>Metazoa</taxon>
        <taxon>Ecdysozoa</taxon>
        <taxon>Nematoda</taxon>
        <taxon>Chromadorea</taxon>
        <taxon>Rhabditida</taxon>
        <taxon>Spirurina</taxon>
        <taxon>Oxyuridomorpha</taxon>
        <taxon>Oxyuroidea</taxon>
        <taxon>Oxyuridae</taxon>
        <taxon>Syphacia</taxon>
    </lineage>
</organism>
<protein>
    <recommendedName>
        <fullName evidence="2">Exocyst complex component 5</fullName>
    </recommendedName>
    <alternativeName>
        <fullName evidence="6">Exocyst complex component Sec10</fullName>
    </alternativeName>
</protein>
<feature type="domain" description="Exocyst complex component Sec10 N-terminal" evidence="8">
    <location>
        <begin position="46"/>
        <end position="157"/>
    </location>
</feature>
<dbReference type="AlphaFoldDB" id="A0A0N5B0B2"/>
<keyword evidence="4" id="KW-0268">Exocytosis</keyword>
<evidence type="ECO:0000256" key="3">
    <source>
        <dbReference type="ARBA" id="ARBA00022448"/>
    </source>
</evidence>
<evidence type="ECO:0000256" key="6">
    <source>
        <dbReference type="ARBA" id="ARBA00031471"/>
    </source>
</evidence>
<feature type="domain" description="Exocyst complex component Sec10-like alpha-helical bundle" evidence="7">
    <location>
        <begin position="163"/>
        <end position="703"/>
    </location>
</feature>
<evidence type="ECO:0000256" key="2">
    <source>
        <dbReference type="ARBA" id="ARBA00017524"/>
    </source>
</evidence>
<proteinExistence type="inferred from homology"/>
<evidence type="ECO:0000313" key="10">
    <source>
        <dbReference type="WBParaSite" id="SMUV_0001071301-mRNA-1"/>
    </source>
</evidence>
<dbReference type="Pfam" id="PF07393">
    <property type="entry name" value="Sec10_HB"/>
    <property type="match status" value="1"/>
</dbReference>
<reference evidence="10" key="1">
    <citation type="submission" date="2017-02" db="UniProtKB">
        <authorList>
            <consortium name="WormBaseParasite"/>
        </authorList>
    </citation>
    <scope>IDENTIFICATION</scope>
</reference>
<dbReference type="Proteomes" id="UP000046393">
    <property type="component" value="Unplaced"/>
</dbReference>
<keyword evidence="3" id="KW-0813">Transport</keyword>
<dbReference type="PANTHER" id="PTHR12100:SF0">
    <property type="entry name" value="EXOCYST COMPLEX COMPONENT 5"/>
    <property type="match status" value="1"/>
</dbReference>
<dbReference type="GO" id="GO:0006887">
    <property type="term" value="P:exocytosis"/>
    <property type="evidence" value="ECO:0007669"/>
    <property type="project" value="UniProtKB-KW"/>
</dbReference>
<keyword evidence="5" id="KW-0175">Coiled coil</keyword>
<dbReference type="InterPro" id="IPR009976">
    <property type="entry name" value="Sec10-like"/>
</dbReference>
<dbReference type="PANTHER" id="PTHR12100">
    <property type="entry name" value="SEC10"/>
    <property type="match status" value="1"/>
</dbReference>